<feature type="region of interest" description="Disordered" evidence="1">
    <location>
        <begin position="74"/>
        <end position="93"/>
    </location>
</feature>
<feature type="compositionally biased region" description="Polar residues" evidence="1">
    <location>
        <begin position="79"/>
        <end position="92"/>
    </location>
</feature>
<feature type="compositionally biased region" description="Polar residues" evidence="1">
    <location>
        <begin position="44"/>
        <end position="55"/>
    </location>
</feature>
<dbReference type="InterPro" id="IPR029526">
    <property type="entry name" value="PGBD"/>
</dbReference>
<dbReference type="AlphaFoldDB" id="A0A8K0D5S2"/>
<dbReference type="Proteomes" id="UP000801492">
    <property type="component" value="Unassembled WGS sequence"/>
</dbReference>
<dbReference type="OrthoDB" id="10049986at2759"/>
<reference evidence="3" key="1">
    <citation type="submission" date="2019-08" db="EMBL/GenBank/DDBJ databases">
        <title>The genome of the North American firefly Photinus pyralis.</title>
        <authorList>
            <consortium name="Photinus pyralis genome working group"/>
            <person name="Fallon T.R."/>
            <person name="Sander Lower S.E."/>
            <person name="Weng J.-K."/>
        </authorList>
    </citation>
    <scope>NUCLEOTIDE SEQUENCE</scope>
    <source>
        <strain evidence="3">TRF0915ILg1</strain>
        <tissue evidence="3">Whole body</tissue>
    </source>
</reference>
<feature type="region of interest" description="Disordered" evidence="1">
    <location>
        <begin position="26"/>
        <end position="55"/>
    </location>
</feature>
<evidence type="ECO:0000313" key="3">
    <source>
        <dbReference type="EMBL" id="KAF2898399.1"/>
    </source>
</evidence>
<evidence type="ECO:0000256" key="1">
    <source>
        <dbReference type="SAM" id="MobiDB-lite"/>
    </source>
</evidence>
<dbReference type="PANTHER" id="PTHR46599:SF6">
    <property type="entry name" value="DUAL SPECIFICITY PHOSPHATASE 26"/>
    <property type="match status" value="1"/>
</dbReference>
<evidence type="ECO:0000259" key="2">
    <source>
        <dbReference type="Pfam" id="PF13843"/>
    </source>
</evidence>
<sequence>MWSRKGLTPEQALSYLDELEGLSESNFEHSENETYSRVLRKSSESNSTSEIQASDTTLENSLSVASCSYKTSDVKRSNSSDLTVTKNKNSMSPKKRNLHIERRNKMVVPANEIRAVKTAQRNILKDNPGPTFYAKQKTNKDKISIFWRLFVDNYMLKIIKNCTKTEANNKLENVNWKLSFEDLDAFIVDTKSKYVLNAFSYLGKDETRPQDQTLSENVVFRLLEPFTKKGKNVTTDNCFARVKLAEKLAKLNTTIVGTMNRSRREVPELVKSNRGDLHI</sequence>
<gene>
    <name evidence="3" type="ORF">ILUMI_07776</name>
</gene>
<proteinExistence type="predicted"/>
<protein>
    <recommendedName>
        <fullName evidence="2">PiggyBac transposable element-derived protein domain-containing protein</fullName>
    </recommendedName>
</protein>
<organism evidence="3 4">
    <name type="scientific">Ignelater luminosus</name>
    <name type="common">Cucubano</name>
    <name type="synonym">Pyrophorus luminosus</name>
    <dbReference type="NCBI Taxonomy" id="2038154"/>
    <lineage>
        <taxon>Eukaryota</taxon>
        <taxon>Metazoa</taxon>
        <taxon>Ecdysozoa</taxon>
        <taxon>Arthropoda</taxon>
        <taxon>Hexapoda</taxon>
        <taxon>Insecta</taxon>
        <taxon>Pterygota</taxon>
        <taxon>Neoptera</taxon>
        <taxon>Endopterygota</taxon>
        <taxon>Coleoptera</taxon>
        <taxon>Polyphaga</taxon>
        <taxon>Elateriformia</taxon>
        <taxon>Elateroidea</taxon>
        <taxon>Elateridae</taxon>
        <taxon>Agrypninae</taxon>
        <taxon>Pyrophorini</taxon>
        <taxon>Ignelater</taxon>
    </lineage>
</organism>
<dbReference type="PANTHER" id="PTHR46599">
    <property type="entry name" value="PIGGYBAC TRANSPOSABLE ELEMENT-DERIVED PROTEIN 4"/>
    <property type="match status" value="1"/>
</dbReference>
<dbReference type="Pfam" id="PF13843">
    <property type="entry name" value="DDE_Tnp_1_7"/>
    <property type="match status" value="1"/>
</dbReference>
<evidence type="ECO:0000313" key="4">
    <source>
        <dbReference type="Proteomes" id="UP000801492"/>
    </source>
</evidence>
<accession>A0A8K0D5S2</accession>
<comment type="caution">
    <text evidence="3">The sequence shown here is derived from an EMBL/GenBank/DDBJ whole genome shotgun (WGS) entry which is preliminary data.</text>
</comment>
<dbReference type="EMBL" id="VTPC01003528">
    <property type="protein sequence ID" value="KAF2898399.1"/>
    <property type="molecule type" value="Genomic_DNA"/>
</dbReference>
<feature type="domain" description="PiggyBac transposable element-derived protein" evidence="2">
    <location>
        <begin position="187"/>
        <end position="272"/>
    </location>
</feature>
<name>A0A8K0D5S2_IGNLU</name>
<keyword evidence="4" id="KW-1185">Reference proteome</keyword>